<accession>A0ABN3QRC4</accession>
<dbReference type="RefSeq" id="WP_344548106.1">
    <property type="nucleotide sequence ID" value="NZ_BAAATD010000017.1"/>
</dbReference>
<dbReference type="PANTHER" id="PTHR30055">
    <property type="entry name" value="HTH-TYPE TRANSCRIPTIONAL REGULATOR RUTR"/>
    <property type="match status" value="1"/>
</dbReference>
<comment type="caution">
    <text evidence="4">The sequence shown here is derived from an EMBL/GenBank/DDBJ whole genome shotgun (WGS) entry which is preliminary data.</text>
</comment>
<evidence type="ECO:0000259" key="3">
    <source>
        <dbReference type="PROSITE" id="PS50977"/>
    </source>
</evidence>
<dbReference type="InterPro" id="IPR036271">
    <property type="entry name" value="Tet_transcr_reg_TetR-rel_C_sf"/>
</dbReference>
<dbReference type="Pfam" id="PF17932">
    <property type="entry name" value="TetR_C_24"/>
    <property type="match status" value="1"/>
</dbReference>
<dbReference type="Pfam" id="PF00440">
    <property type="entry name" value="TetR_N"/>
    <property type="match status" value="1"/>
</dbReference>
<keyword evidence="1 2" id="KW-0238">DNA-binding</keyword>
<protein>
    <submittedName>
        <fullName evidence="4">TetR/AcrR family transcriptional regulator</fullName>
    </submittedName>
</protein>
<evidence type="ECO:0000256" key="1">
    <source>
        <dbReference type="ARBA" id="ARBA00023125"/>
    </source>
</evidence>
<evidence type="ECO:0000313" key="4">
    <source>
        <dbReference type="EMBL" id="GAA2632849.1"/>
    </source>
</evidence>
<dbReference type="InterPro" id="IPR041490">
    <property type="entry name" value="KstR2_TetR_C"/>
</dbReference>
<dbReference type="Gene3D" id="1.10.357.10">
    <property type="entry name" value="Tetracycline Repressor, domain 2"/>
    <property type="match status" value="1"/>
</dbReference>
<feature type="DNA-binding region" description="H-T-H motif" evidence="2">
    <location>
        <begin position="37"/>
        <end position="56"/>
    </location>
</feature>
<dbReference type="InterPro" id="IPR050109">
    <property type="entry name" value="HTH-type_TetR-like_transc_reg"/>
</dbReference>
<evidence type="ECO:0000256" key="2">
    <source>
        <dbReference type="PROSITE-ProRule" id="PRU00335"/>
    </source>
</evidence>
<dbReference type="SUPFAM" id="SSF46689">
    <property type="entry name" value="Homeodomain-like"/>
    <property type="match status" value="1"/>
</dbReference>
<evidence type="ECO:0000313" key="5">
    <source>
        <dbReference type="Proteomes" id="UP001501509"/>
    </source>
</evidence>
<dbReference type="SUPFAM" id="SSF48498">
    <property type="entry name" value="Tetracyclin repressor-like, C-terminal domain"/>
    <property type="match status" value="1"/>
</dbReference>
<dbReference type="EMBL" id="BAAATD010000017">
    <property type="protein sequence ID" value="GAA2632849.1"/>
    <property type="molecule type" value="Genomic_DNA"/>
</dbReference>
<gene>
    <name evidence="4" type="ORF">GCM10010411_84020</name>
</gene>
<reference evidence="4 5" key="1">
    <citation type="journal article" date="2019" name="Int. J. Syst. Evol. Microbiol.">
        <title>The Global Catalogue of Microorganisms (GCM) 10K type strain sequencing project: providing services to taxonomists for standard genome sequencing and annotation.</title>
        <authorList>
            <consortium name="The Broad Institute Genomics Platform"/>
            <consortium name="The Broad Institute Genome Sequencing Center for Infectious Disease"/>
            <person name="Wu L."/>
            <person name="Ma J."/>
        </authorList>
    </citation>
    <scope>NUCLEOTIDE SEQUENCE [LARGE SCALE GENOMIC DNA]</scope>
    <source>
        <strain evidence="4 5">JCM 6833</strain>
    </source>
</reference>
<sequence>MTEDTGDMWVTVTPEASRRLLLAAVDSFAERGYHGTSTRHITAGAGMSAGALYVHYPTKADLLFQIALLVHDSVLRTLHEAVAAGTGPPQRVRALMYAFSAWHARHHRAARVIQNELGALGPEHAAQIADLRRRVREMILAEVGAGAASGDFDVADLPGAARALSSLAIDVCRWYRPEGPRTPDEIGAFYAHTAMRILGAG</sequence>
<organism evidence="4 5">
    <name type="scientific">Actinomadura fulvescens</name>
    <dbReference type="NCBI Taxonomy" id="46160"/>
    <lineage>
        <taxon>Bacteria</taxon>
        <taxon>Bacillati</taxon>
        <taxon>Actinomycetota</taxon>
        <taxon>Actinomycetes</taxon>
        <taxon>Streptosporangiales</taxon>
        <taxon>Thermomonosporaceae</taxon>
        <taxon>Actinomadura</taxon>
    </lineage>
</organism>
<dbReference type="Proteomes" id="UP001501509">
    <property type="component" value="Unassembled WGS sequence"/>
</dbReference>
<dbReference type="PANTHER" id="PTHR30055:SF200">
    <property type="entry name" value="HTH-TYPE TRANSCRIPTIONAL REPRESSOR BDCR"/>
    <property type="match status" value="1"/>
</dbReference>
<dbReference type="PRINTS" id="PR00455">
    <property type="entry name" value="HTHTETR"/>
</dbReference>
<proteinExistence type="predicted"/>
<dbReference type="PROSITE" id="PS50977">
    <property type="entry name" value="HTH_TETR_2"/>
    <property type="match status" value="1"/>
</dbReference>
<keyword evidence="5" id="KW-1185">Reference proteome</keyword>
<dbReference type="InterPro" id="IPR001647">
    <property type="entry name" value="HTH_TetR"/>
</dbReference>
<name>A0ABN3QRC4_9ACTN</name>
<dbReference type="InterPro" id="IPR009057">
    <property type="entry name" value="Homeodomain-like_sf"/>
</dbReference>
<feature type="domain" description="HTH tetR-type" evidence="3">
    <location>
        <begin position="14"/>
        <end position="74"/>
    </location>
</feature>